<evidence type="ECO:0000256" key="5">
    <source>
        <dbReference type="ARBA" id="ARBA00023186"/>
    </source>
</evidence>
<dbReference type="InterPro" id="IPR001270">
    <property type="entry name" value="ClpA/B"/>
</dbReference>
<evidence type="ECO:0000256" key="7">
    <source>
        <dbReference type="RuleBase" id="RU004432"/>
    </source>
</evidence>
<dbReference type="SUPFAM" id="SSF52540">
    <property type="entry name" value="P-loop containing nucleoside triphosphate hydrolases"/>
    <property type="match status" value="2"/>
</dbReference>
<evidence type="ECO:0000313" key="11">
    <source>
        <dbReference type="Proteomes" id="UP000017175"/>
    </source>
</evidence>
<dbReference type="InterPro" id="IPR019489">
    <property type="entry name" value="Clp_ATPase_C"/>
</dbReference>
<name>A0A0K1QIX0_PSEFL</name>
<keyword evidence="5 7" id="KW-0143">Chaperone</keyword>
<dbReference type="InterPro" id="IPR017729">
    <property type="entry name" value="ATPase_T6SS_ClpV1"/>
</dbReference>
<keyword evidence="4 7" id="KW-0067">ATP-binding</keyword>
<dbReference type="NCBIfam" id="TIGR03345">
    <property type="entry name" value="VI_ClpV1"/>
    <property type="match status" value="1"/>
</dbReference>
<sequence>MINVDLQQLIQALDAETRRDLESSAERCVARGGSKILVEDLLLGLLERPQGLLARALQDAEVDAGELSAALQSRVEHSASRNPVFAPELVQWLQDALLVANLELGQSQVEQAALILALLRNPMRYAGSRYQSLLSKLNIERLKEFALSQKEQPATGKPAVPGESLLQRFTHNLTQQARDGKLDPVLCRDGAIRQMVDILARRRKNNPIVVGEAGVGKTAIVEGLASRIAAGEVPQVLKGVELLSLDMGLLQAGASVKGEFERRLKGVIDEVKASPKPIILFIDEAHTLIGAGGNAGGSDAANLLKPALARGELRTIAATTWAEYKKYFEKDPALARRFQPVQLHEPTVSEAVTILRGLAQVYEKSHGIYLRDDAVVAAAELSARYLAGRQLPDKAVDVLDTACARVRISLAAAPESLERLRGELAEGGRQRQALRRDAEAGLLIDHEALGALEDRLAEAEDEMVALETLWTEQKELAERLLDLRQQLAKARETAAVEPAVTVEEDAEGTVIETLPVDAAQSVETLETALNETHKALTELQVKERLVSFEVCPRLVAEVISAWTGVPLAQLAREHNAKVASFATDLRTRIRGQEQAVHALDRSMRATAAGMNKPDAPVGVFLLVGPSGVGKTETALALADLLYGGDRFITTINMSEFQEKHTVSRLIGAPPGYVGYGEGGMLTEAVRQKPYSVVLLDEVEKADPDVLNLFYQIFDKGVANDGEGREIDFRNTLILMTSNLGSDRISELCENGARPTAEVLEETIRPVLSKHFKPALLARMRVVPYYPVGGPVLRELIEIKLGRLGERLNRRQLDFTYSQDLVDHLAERCTQSDSGARLIDHLLDLHVLPLVADRLLDAMATGESLKRVHATLDGGASVTCEFA</sequence>
<dbReference type="InterPro" id="IPR028299">
    <property type="entry name" value="ClpA/B_CS2"/>
</dbReference>
<dbReference type="eggNOG" id="COG0542">
    <property type="taxonomic scope" value="Bacteria"/>
</dbReference>
<dbReference type="AlphaFoldDB" id="A0A0K1QIX0"/>
<dbReference type="InterPro" id="IPR036628">
    <property type="entry name" value="Clp_N_dom_sf"/>
</dbReference>
<organism evidence="10 11">
    <name type="scientific">Pseudomonas fluorescens NCIMB 11764</name>
    <dbReference type="NCBI Taxonomy" id="1221522"/>
    <lineage>
        <taxon>Bacteria</taxon>
        <taxon>Pseudomonadati</taxon>
        <taxon>Pseudomonadota</taxon>
        <taxon>Gammaproteobacteria</taxon>
        <taxon>Pseudomonadales</taxon>
        <taxon>Pseudomonadaceae</taxon>
        <taxon>Pseudomonas</taxon>
    </lineage>
</organism>
<dbReference type="SMART" id="SM01086">
    <property type="entry name" value="ClpB_D2-small"/>
    <property type="match status" value="1"/>
</dbReference>
<dbReference type="PROSITE" id="PS00871">
    <property type="entry name" value="CLPAB_2"/>
    <property type="match status" value="1"/>
</dbReference>
<dbReference type="SMART" id="SM00382">
    <property type="entry name" value="AAA"/>
    <property type="match status" value="2"/>
</dbReference>
<evidence type="ECO:0000256" key="2">
    <source>
        <dbReference type="ARBA" id="ARBA00022737"/>
    </source>
</evidence>
<evidence type="ECO:0000256" key="8">
    <source>
        <dbReference type="SAM" id="Coils"/>
    </source>
</evidence>
<dbReference type="InterPro" id="IPR050130">
    <property type="entry name" value="ClpA_ClpB"/>
</dbReference>
<dbReference type="RefSeq" id="WP_017341534.1">
    <property type="nucleotide sequence ID" value="NZ_CP010945.1"/>
</dbReference>
<evidence type="ECO:0000256" key="3">
    <source>
        <dbReference type="ARBA" id="ARBA00022741"/>
    </source>
</evidence>
<proteinExistence type="inferred from homology"/>
<evidence type="ECO:0000259" key="9">
    <source>
        <dbReference type="PROSITE" id="PS51903"/>
    </source>
</evidence>
<dbReference type="Pfam" id="PF02861">
    <property type="entry name" value="Clp_N"/>
    <property type="match status" value="1"/>
</dbReference>
<evidence type="ECO:0000256" key="6">
    <source>
        <dbReference type="PROSITE-ProRule" id="PRU01251"/>
    </source>
</evidence>
<keyword evidence="8" id="KW-0175">Coiled coil</keyword>
<dbReference type="Proteomes" id="UP000017175">
    <property type="component" value="Chromosome"/>
</dbReference>
<dbReference type="Gene3D" id="1.10.8.60">
    <property type="match status" value="1"/>
</dbReference>
<dbReference type="InterPro" id="IPR003593">
    <property type="entry name" value="AAA+_ATPase"/>
</dbReference>
<gene>
    <name evidence="10" type="ORF">B723_04340</name>
</gene>
<dbReference type="FunFam" id="3.40.50.300:FF:000010">
    <property type="entry name" value="Chaperone clpB 1, putative"/>
    <property type="match status" value="1"/>
</dbReference>
<dbReference type="Gene3D" id="3.40.50.300">
    <property type="entry name" value="P-loop containing nucleotide triphosphate hydrolases"/>
    <property type="match status" value="3"/>
</dbReference>
<dbReference type="OrthoDB" id="9803641at2"/>
<dbReference type="PANTHER" id="PTHR11638">
    <property type="entry name" value="ATP-DEPENDENT CLP PROTEASE"/>
    <property type="match status" value="1"/>
</dbReference>
<dbReference type="GO" id="GO:0005524">
    <property type="term" value="F:ATP binding"/>
    <property type="evidence" value="ECO:0007669"/>
    <property type="project" value="UniProtKB-KW"/>
</dbReference>
<dbReference type="FunFam" id="3.40.50.300:FF:000025">
    <property type="entry name" value="ATP-dependent Clp protease subunit"/>
    <property type="match status" value="1"/>
</dbReference>
<dbReference type="Gene3D" id="1.10.1780.10">
    <property type="entry name" value="Clp, N-terminal domain"/>
    <property type="match status" value="1"/>
</dbReference>
<dbReference type="InterPro" id="IPR018368">
    <property type="entry name" value="ClpA/B_CS1"/>
</dbReference>
<dbReference type="EMBL" id="CP010945">
    <property type="protein sequence ID" value="AKV05663.1"/>
    <property type="molecule type" value="Genomic_DNA"/>
</dbReference>
<feature type="domain" description="Clp R" evidence="9">
    <location>
        <begin position="10"/>
        <end position="154"/>
    </location>
</feature>
<dbReference type="SUPFAM" id="SSF81923">
    <property type="entry name" value="Double Clp-N motif"/>
    <property type="match status" value="1"/>
</dbReference>
<accession>A0A0K1QIX0</accession>
<dbReference type="Pfam" id="PF00004">
    <property type="entry name" value="AAA"/>
    <property type="match status" value="1"/>
</dbReference>
<evidence type="ECO:0000256" key="4">
    <source>
        <dbReference type="ARBA" id="ARBA00022840"/>
    </source>
</evidence>
<dbReference type="InterPro" id="IPR003959">
    <property type="entry name" value="ATPase_AAA_core"/>
</dbReference>
<dbReference type="CDD" id="cd19499">
    <property type="entry name" value="RecA-like_ClpB_Hsp104-like"/>
    <property type="match status" value="1"/>
</dbReference>
<dbReference type="GO" id="GO:0005737">
    <property type="term" value="C:cytoplasm"/>
    <property type="evidence" value="ECO:0007669"/>
    <property type="project" value="TreeGrafter"/>
</dbReference>
<dbReference type="Pfam" id="PF10431">
    <property type="entry name" value="ClpB_D2-small"/>
    <property type="match status" value="1"/>
</dbReference>
<dbReference type="GO" id="GO:0016887">
    <property type="term" value="F:ATP hydrolysis activity"/>
    <property type="evidence" value="ECO:0007669"/>
    <property type="project" value="InterPro"/>
</dbReference>
<dbReference type="PANTHER" id="PTHR11638:SF181">
    <property type="entry name" value="ATPASE SUBUNIT OF ATP-DEPENDENT PROTEASE"/>
    <property type="match status" value="1"/>
</dbReference>
<dbReference type="PROSITE" id="PS51903">
    <property type="entry name" value="CLP_R"/>
    <property type="match status" value="1"/>
</dbReference>
<keyword evidence="3 7" id="KW-0547">Nucleotide-binding</keyword>
<dbReference type="CDD" id="cd00009">
    <property type="entry name" value="AAA"/>
    <property type="match status" value="1"/>
</dbReference>
<feature type="coiled-coil region" evidence="8">
    <location>
        <begin position="417"/>
        <end position="493"/>
    </location>
</feature>
<dbReference type="InterPro" id="IPR004176">
    <property type="entry name" value="Clp_R_N"/>
</dbReference>
<dbReference type="GO" id="GO:0034605">
    <property type="term" value="P:cellular response to heat"/>
    <property type="evidence" value="ECO:0007669"/>
    <property type="project" value="TreeGrafter"/>
</dbReference>
<comment type="similarity">
    <text evidence="1 7">Belongs to the ClpA/ClpB family.</text>
</comment>
<dbReference type="Pfam" id="PF07724">
    <property type="entry name" value="AAA_2"/>
    <property type="match status" value="1"/>
</dbReference>
<evidence type="ECO:0000313" key="10">
    <source>
        <dbReference type="EMBL" id="AKV05663.1"/>
    </source>
</evidence>
<dbReference type="InterPro" id="IPR027417">
    <property type="entry name" value="P-loop_NTPase"/>
</dbReference>
<dbReference type="InterPro" id="IPR041546">
    <property type="entry name" value="ClpA/ClpB_AAA_lid"/>
</dbReference>
<reference evidence="10 11" key="1">
    <citation type="journal article" date="2012" name="J. Bacteriol.">
        <title>Draft genome sequence of the cyanide-utilizing bacterium Pseudomonas fluorescens strain NCIMB 11764.</title>
        <authorList>
            <person name="Vilo C.A."/>
            <person name="Benedik M.J."/>
            <person name="Kunz D.A."/>
            <person name="Dong Q."/>
        </authorList>
    </citation>
    <scope>NUCLEOTIDE SEQUENCE [LARGE SCALE GENOMIC DNA]</scope>
    <source>
        <strain evidence="10 11">NCIMB 11764</strain>
    </source>
</reference>
<dbReference type="PROSITE" id="PS00870">
    <property type="entry name" value="CLPAB_1"/>
    <property type="match status" value="1"/>
</dbReference>
<dbReference type="PRINTS" id="PR00300">
    <property type="entry name" value="CLPPROTEASEA"/>
</dbReference>
<protein>
    <submittedName>
        <fullName evidence="10">ATPase AAA</fullName>
    </submittedName>
</protein>
<evidence type="ECO:0000256" key="1">
    <source>
        <dbReference type="ARBA" id="ARBA00008675"/>
    </source>
</evidence>
<dbReference type="Pfam" id="PF17871">
    <property type="entry name" value="AAA_lid_9"/>
    <property type="match status" value="1"/>
</dbReference>
<keyword evidence="2 6" id="KW-0677">Repeat</keyword>